<dbReference type="InterPro" id="IPR036938">
    <property type="entry name" value="PAP2/HPO_sf"/>
</dbReference>
<gene>
    <name evidence="6" type="ORF">L2Y54_00985</name>
</gene>
<dbReference type="Proteomes" id="UP001054801">
    <property type="component" value="Chromosome"/>
</dbReference>
<feature type="transmembrane region" description="Helical" evidence="4">
    <location>
        <begin position="121"/>
        <end position="140"/>
    </location>
</feature>
<dbReference type="PANTHER" id="PTHR14969:SF13">
    <property type="entry name" value="AT30094P"/>
    <property type="match status" value="1"/>
</dbReference>
<dbReference type="EC" id="3.6.1.27" evidence="1"/>
<feature type="transmembrane region" description="Helical" evidence="4">
    <location>
        <begin position="81"/>
        <end position="101"/>
    </location>
</feature>
<dbReference type="SMART" id="SM00014">
    <property type="entry name" value="acidPPc"/>
    <property type="match status" value="1"/>
</dbReference>
<evidence type="ECO:0000256" key="4">
    <source>
        <dbReference type="SAM" id="Phobius"/>
    </source>
</evidence>
<evidence type="ECO:0000256" key="3">
    <source>
        <dbReference type="ARBA" id="ARBA00047594"/>
    </source>
</evidence>
<dbReference type="InterPro" id="IPR000326">
    <property type="entry name" value="PAP2/HPO"/>
</dbReference>
<dbReference type="RefSeq" id="WP_236499256.1">
    <property type="nucleotide sequence ID" value="NZ_CP091244.1"/>
</dbReference>
<keyword evidence="4" id="KW-1133">Transmembrane helix</keyword>
<dbReference type="Pfam" id="PF01569">
    <property type="entry name" value="PAP2"/>
    <property type="match status" value="1"/>
</dbReference>
<dbReference type="Gene3D" id="1.20.144.10">
    <property type="entry name" value="Phosphatidic acid phosphatase type 2/haloperoxidase"/>
    <property type="match status" value="2"/>
</dbReference>
<comment type="catalytic activity">
    <reaction evidence="3">
        <text>di-trans,octa-cis-undecaprenyl diphosphate + H2O = di-trans,octa-cis-undecaprenyl phosphate + phosphate + H(+)</text>
        <dbReference type="Rhea" id="RHEA:28094"/>
        <dbReference type="ChEBI" id="CHEBI:15377"/>
        <dbReference type="ChEBI" id="CHEBI:15378"/>
        <dbReference type="ChEBI" id="CHEBI:43474"/>
        <dbReference type="ChEBI" id="CHEBI:58405"/>
        <dbReference type="ChEBI" id="CHEBI:60392"/>
        <dbReference type="EC" id="3.6.1.27"/>
    </reaction>
</comment>
<evidence type="ECO:0000256" key="1">
    <source>
        <dbReference type="ARBA" id="ARBA00012374"/>
    </source>
</evidence>
<dbReference type="SUPFAM" id="SSF48317">
    <property type="entry name" value="Acid phosphatase/Vanadium-dependent haloperoxidase"/>
    <property type="match status" value="1"/>
</dbReference>
<dbReference type="PANTHER" id="PTHR14969">
    <property type="entry name" value="SPHINGOSINE-1-PHOSPHATE PHOSPHOHYDROLASE"/>
    <property type="match status" value="1"/>
</dbReference>
<evidence type="ECO:0000256" key="2">
    <source>
        <dbReference type="ARBA" id="ARBA00032707"/>
    </source>
</evidence>
<evidence type="ECO:0000313" key="6">
    <source>
        <dbReference type="EMBL" id="UJS24636.1"/>
    </source>
</evidence>
<keyword evidence="4" id="KW-0472">Membrane</keyword>
<name>A0ABY3SYQ2_9GAMM</name>
<evidence type="ECO:0000259" key="5">
    <source>
        <dbReference type="SMART" id="SM00014"/>
    </source>
</evidence>
<reference evidence="6" key="1">
    <citation type="journal article" date="2022" name="Microorganisms">
        <title>Two New Species of Filamentous Sulfur Bacteria of the Genus Thiothrix, Thiothrix winogradskyi sp. nov. and 'Candidatus Thiothrix sulfatifontis' sp. nov.</title>
        <authorList>
            <person name="Ravin N.V."/>
            <person name="Rossetti S."/>
            <person name="Beletsky A.V."/>
            <person name="Kadnikov V.V."/>
            <person name="Rudenko T.S."/>
            <person name="Smolyakov D.D."/>
            <person name="Moskvitina M.I."/>
            <person name="Gureeva M.V."/>
            <person name="Mardanov A.V."/>
            <person name="Grabovich M.Y."/>
        </authorList>
    </citation>
    <scope>NUCLEOTIDE SEQUENCE</scope>
    <source>
        <strain evidence="6">CT3</strain>
    </source>
</reference>
<keyword evidence="7" id="KW-1185">Reference proteome</keyword>
<accession>A0ABY3SYQ2</accession>
<evidence type="ECO:0000313" key="7">
    <source>
        <dbReference type="Proteomes" id="UP001054801"/>
    </source>
</evidence>
<organism evidence="6 7">
    <name type="scientific">Thiothrix winogradskyi</name>
    <dbReference type="NCBI Taxonomy" id="96472"/>
    <lineage>
        <taxon>Bacteria</taxon>
        <taxon>Pseudomonadati</taxon>
        <taxon>Pseudomonadota</taxon>
        <taxon>Gammaproteobacteria</taxon>
        <taxon>Thiotrichales</taxon>
        <taxon>Thiotrichaceae</taxon>
        <taxon>Thiothrix</taxon>
    </lineage>
</organism>
<dbReference type="CDD" id="cd03392">
    <property type="entry name" value="PAP2_like_2"/>
    <property type="match status" value="1"/>
</dbReference>
<feature type="transmembrane region" description="Helical" evidence="4">
    <location>
        <begin position="147"/>
        <end position="165"/>
    </location>
</feature>
<dbReference type="EMBL" id="CP091244">
    <property type="protein sequence ID" value="UJS24636.1"/>
    <property type="molecule type" value="Genomic_DNA"/>
</dbReference>
<feature type="transmembrane region" description="Helical" evidence="4">
    <location>
        <begin position="44"/>
        <end position="69"/>
    </location>
</feature>
<feature type="domain" description="Phosphatidic acid phosphatase type 2/haloperoxidase" evidence="5">
    <location>
        <begin position="80"/>
        <end position="189"/>
    </location>
</feature>
<keyword evidence="4" id="KW-0812">Transmembrane</keyword>
<proteinExistence type="predicted"/>
<protein>
    <recommendedName>
        <fullName evidence="1">undecaprenyl-diphosphate phosphatase</fullName>
        <ecNumber evidence="1">3.6.1.27</ecNumber>
    </recommendedName>
    <alternativeName>
        <fullName evidence="2">Undecaprenyl pyrophosphate phosphatase</fullName>
    </alternativeName>
</protein>
<feature type="transmembrane region" description="Helical" evidence="4">
    <location>
        <begin position="171"/>
        <end position="192"/>
    </location>
</feature>
<sequence>MFELGNTIGNIINGIRNMLMLIAQWDMAVLTFFNATRTPILDTFFWLITWLGSMWVLLPLSLLIAASLALRQQLSEWRYTLYLPITLGLASLTTWLLKPVFARDRPQLFEALMTLPPDMSFPSGHATQASAFFLALWLMLPRHLRPWLIAPALVMIILVAVSRPYLQVHWFSDVLVGCIVGCGYAIGLWFLLGKKEIK</sequence>